<dbReference type="InterPro" id="IPR007410">
    <property type="entry name" value="LpqE-like"/>
</dbReference>
<dbReference type="KEGG" id="csph:CSPHI_06015"/>
<dbReference type="Gene3D" id="2.60.40.1890">
    <property type="entry name" value="PCu(A)C copper chaperone"/>
    <property type="match status" value="1"/>
</dbReference>
<proteinExistence type="predicted"/>
<dbReference type="PANTHER" id="PTHR36302:SF1">
    <property type="entry name" value="COPPER CHAPERONE PCU(A)C"/>
    <property type="match status" value="1"/>
</dbReference>
<feature type="chain" id="PRO_5039186787" description="Copper chaperone PCu(A)C" evidence="2">
    <location>
        <begin position="23"/>
        <end position="215"/>
    </location>
</feature>
<accession>A0A1L7CXW3</accession>
<dbReference type="Proteomes" id="UP000185469">
    <property type="component" value="Chromosome"/>
</dbReference>
<dbReference type="Pfam" id="PF04314">
    <property type="entry name" value="PCuAC"/>
    <property type="match status" value="1"/>
</dbReference>
<dbReference type="EMBL" id="CP009248">
    <property type="protein sequence ID" value="APT90668.1"/>
    <property type="molecule type" value="Genomic_DNA"/>
</dbReference>
<evidence type="ECO:0000313" key="3">
    <source>
        <dbReference type="EMBL" id="APT90668.1"/>
    </source>
</evidence>
<evidence type="ECO:0000256" key="2">
    <source>
        <dbReference type="SAM" id="SignalP"/>
    </source>
</evidence>
<dbReference type="RefSeq" id="WP_075691913.1">
    <property type="nucleotide sequence ID" value="NZ_CP009248.1"/>
</dbReference>
<dbReference type="InterPro" id="IPR058248">
    <property type="entry name" value="Lxx211020-like"/>
</dbReference>
<evidence type="ECO:0008006" key="5">
    <source>
        <dbReference type="Google" id="ProtNLM"/>
    </source>
</evidence>
<reference evidence="3 4" key="1">
    <citation type="submission" date="2014-08" db="EMBL/GenBank/DDBJ databases">
        <title>Complete genome sequence of Corynebacterium sphenisci CECT 5990(T) (=DSM 44792(T)), isolated from healthy wild penguins.</title>
        <authorList>
            <person name="Ruckert C."/>
            <person name="Albersmeier A."/>
            <person name="Winkler A."/>
            <person name="Kalinowski J."/>
        </authorList>
    </citation>
    <scope>NUCLEOTIDE SEQUENCE [LARGE SCALE GENOMIC DNA]</scope>
    <source>
        <strain evidence="3 4">DSM 44792</strain>
    </source>
</reference>
<dbReference type="InterPro" id="IPR036182">
    <property type="entry name" value="PCuAC_sf"/>
</dbReference>
<evidence type="ECO:0000313" key="4">
    <source>
        <dbReference type="Proteomes" id="UP000185469"/>
    </source>
</evidence>
<dbReference type="PANTHER" id="PTHR36302">
    <property type="entry name" value="BLR7088 PROTEIN"/>
    <property type="match status" value="1"/>
</dbReference>
<dbReference type="STRING" id="1437874.CSPHI_06015"/>
<dbReference type="OrthoDB" id="9796962at2"/>
<protein>
    <recommendedName>
        <fullName evidence="5">Copper chaperone PCu(A)C</fullName>
    </recommendedName>
</protein>
<feature type="compositionally biased region" description="Basic and acidic residues" evidence="1">
    <location>
        <begin position="184"/>
        <end position="215"/>
    </location>
</feature>
<organism evidence="3 4">
    <name type="scientific">Corynebacterium sphenisci DSM 44792</name>
    <dbReference type="NCBI Taxonomy" id="1437874"/>
    <lineage>
        <taxon>Bacteria</taxon>
        <taxon>Bacillati</taxon>
        <taxon>Actinomycetota</taxon>
        <taxon>Actinomycetes</taxon>
        <taxon>Mycobacteriales</taxon>
        <taxon>Corynebacteriaceae</taxon>
        <taxon>Corynebacterium</taxon>
    </lineage>
</organism>
<sequence>MSLHRRTRILAAAGAAAALALAGCSTDDGADDATGATEATTATATSAGESEEAAAGVTLEDGYIKEKPADKPMTAIFGTLVNNTDADVEITGFRVEGLAEGTVFEQHEVADGVMRKIDGGHTIPAGGSHELVPGGDHLMIMNNDEALEPGAEYTVVIELSDGSELTIDLPVRVQPSGEENYGDIEGHEGYEEGMDHGDIDHGDMDHGDMEHDGDK</sequence>
<dbReference type="SUPFAM" id="SSF110087">
    <property type="entry name" value="DR1885-like metal-binding protein"/>
    <property type="match status" value="1"/>
</dbReference>
<dbReference type="AlphaFoldDB" id="A0A1L7CXW3"/>
<evidence type="ECO:0000256" key="1">
    <source>
        <dbReference type="SAM" id="MobiDB-lite"/>
    </source>
</evidence>
<keyword evidence="4" id="KW-1185">Reference proteome</keyword>
<feature type="region of interest" description="Disordered" evidence="1">
    <location>
        <begin position="174"/>
        <end position="215"/>
    </location>
</feature>
<dbReference type="PROSITE" id="PS51257">
    <property type="entry name" value="PROKAR_LIPOPROTEIN"/>
    <property type="match status" value="1"/>
</dbReference>
<name>A0A1L7CXW3_9CORY</name>
<gene>
    <name evidence="3" type="ORF">CSPHI_06015</name>
</gene>
<keyword evidence="2" id="KW-0732">Signal</keyword>
<feature type="signal peptide" evidence="2">
    <location>
        <begin position="1"/>
        <end position="22"/>
    </location>
</feature>